<dbReference type="Proteomes" id="UP000188820">
    <property type="component" value="Unassembled WGS sequence"/>
</dbReference>
<dbReference type="EMBL" id="MLAA01000023">
    <property type="protein sequence ID" value="OOF69797.1"/>
    <property type="molecule type" value="Genomic_DNA"/>
</dbReference>
<dbReference type="InterPro" id="IPR031579">
    <property type="entry name" value="RcpB"/>
</dbReference>
<accession>A0ABX3KY79</accession>
<proteinExistence type="predicted"/>
<evidence type="ECO:0008006" key="4">
    <source>
        <dbReference type="Google" id="ProtNLM"/>
    </source>
</evidence>
<gene>
    <name evidence="2" type="ORF">BKG89_05600</name>
</gene>
<comment type="caution">
    <text evidence="2">The sequence shown here is derived from an EMBL/GenBank/DDBJ whole genome shotgun (WGS) entry which is preliminary data.</text>
</comment>
<sequence>MKKIFMILSASTIAISAAAMTANELRNNADIPQQAENYRLLINRYALSDYSSATQRNLLQAILSSMGRDSSKKVRLLWANKEAYKSAVEIQKVLLSRGIESNRIQLLANPSKVSLYPLYAEVEQIAVKAMPCSGETIDNMLNKDGNCAVKSNSRIQLTF</sequence>
<evidence type="ECO:0000256" key="1">
    <source>
        <dbReference type="SAM" id="SignalP"/>
    </source>
</evidence>
<feature type="chain" id="PRO_5045107498" description="RcpB protein" evidence="1">
    <location>
        <begin position="22"/>
        <end position="159"/>
    </location>
</feature>
<evidence type="ECO:0000313" key="3">
    <source>
        <dbReference type="Proteomes" id="UP000188820"/>
    </source>
</evidence>
<evidence type="ECO:0000313" key="2">
    <source>
        <dbReference type="EMBL" id="OOF69797.1"/>
    </source>
</evidence>
<keyword evidence="1" id="KW-0732">Signal</keyword>
<keyword evidence="3" id="KW-1185">Reference proteome</keyword>
<feature type="signal peptide" evidence="1">
    <location>
        <begin position="1"/>
        <end position="21"/>
    </location>
</feature>
<protein>
    <recommendedName>
        <fullName evidence="4">RcpB protein</fullName>
    </recommendedName>
</protein>
<organism evidence="2 3">
    <name type="scientific">Rodentibacter caecimuris</name>
    <dbReference type="NCBI Taxonomy" id="1796644"/>
    <lineage>
        <taxon>Bacteria</taxon>
        <taxon>Pseudomonadati</taxon>
        <taxon>Pseudomonadota</taxon>
        <taxon>Gammaproteobacteria</taxon>
        <taxon>Pasteurellales</taxon>
        <taxon>Pasteurellaceae</taxon>
        <taxon>Rodentibacter</taxon>
    </lineage>
</organism>
<dbReference type="Pfam" id="PF16971">
    <property type="entry name" value="RcpB"/>
    <property type="match status" value="1"/>
</dbReference>
<name>A0ABX3KY79_9PAST</name>
<dbReference type="RefSeq" id="WP_077463201.1">
    <property type="nucleotide sequence ID" value="NZ_MLAA01000023.1"/>
</dbReference>
<reference evidence="2 3" key="1">
    <citation type="submission" date="2016-10" db="EMBL/GenBank/DDBJ databases">
        <title>Rodentibacter gen. nov. and new species.</title>
        <authorList>
            <person name="Christensen H."/>
        </authorList>
    </citation>
    <scope>NUCLEOTIDE SEQUENCE [LARGE SCALE GENOMIC DNA]</scope>
    <source>
        <strain evidence="2 3">1998236014</strain>
    </source>
</reference>